<dbReference type="AlphaFoldDB" id="V2WX48"/>
<evidence type="ECO:0000256" key="1">
    <source>
        <dbReference type="SAM" id="MobiDB-lite"/>
    </source>
</evidence>
<organism evidence="2 3">
    <name type="scientific">Moniliophthora roreri (strain MCA 2997)</name>
    <name type="common">Cocoa frosty pod rot fungus</name>
    <name type="synonym">Crinipellis roreri</name>
    <dbReference type="NCBI Taxonomy" id="1381753"/>
    <lineage>
        <taxon>Eukaryota</taxon>
        <taxon>Fungi</taxon>
        <taxon>Dikarya</taxon>
        <taxon>Basidiomycota</taxon>
        <taxon>Agaricomycotina</taxon>
        <taxon>Agaricomycetes</taxon>
        <taxon>Agaricomycetidae</taxon>
        <taxon>Agaricales</taxon>
        <taxon>Marasmiineae</taxon>
        <taxon>Marasmiaceae</taxon>
        <taxon>Moniliophthora</taxon>
    </lineage>
</organism>
<dbReference type="Proteomes" id="UP000017559">
    <property type="component" value="Unassembled WGS sequence"/>
</dbReference>
<proteinExistence type="predicted"/>
<reference evidence="2 3" key="1">
    <citation type="journal article" date="2014" name="BMC Genomics">
        <title>Genome and secretome analysis of the hemibiotrophic fungal pathogen, Moniliophthora roreri, which causes frosty pod rot disease of cacao: mechanisms of the biotrophic and necrotrophic phases.</title>
        <authorList>
            <person name="Meinhardt L.W."/>
            <person name="Costa G.G.L."/>
            <person name="Thomazella D.P.T."/>
            <person name="Teixeira P.J.P.L."/>
            <person name="Carazzolle M.F."/>
            <person name="Schuster S.C."/>
            <person name="Carlson J.E."/>
            <person name="Guiltinan M.J."/>
            <person name="Mieczkowski P."/>
            <person name="Farmer A."/>
            <person name="Ramaraj T."/>
            <person name="Crozier J."/>
            <person name="Davis R.E."/>
            <person name="Shao J."/>
            <person name="Melnick R.L."/>
            <person name="Pereira G.A.G."/>
            <person name="Bailey B.A."/>
        </authorList>
    </citation>
    <scope>NUCLEOTIDE SEQUENCE [LARGE SCALE GENOMIC DNA]</scope>
    <source>
        <strain evidence="2 3">MCA 2997</strain>
    </source>
</reference>
<dbReference type="EMBL" id="AWSO01000345">
    <property type="protein sequence ID" value="ESK91448.1"/>
    <property type="molecule type" value="Genomic_DNA"/>
</dbReference>
<sequence>MTSSRSRNQRRQRKERRHHIQEDSDYDESETILNASEPFKPSLNGLDMLIISFLRSGVRPSPSDEERLRCYAESLESQRSLRRADLEHYRALSAPIRRLPPEIISLIFNCVVTTNSFSSRSYRSEASHLGDVCYHWRTVSLAMPEIWSRVDLVFHDFTLSDHYAMLDHHTDIDLYDGNWLRDDDLLSFRPVVFERLREHVQRSADVHLTVHVDIHYADSRPVRRLLDDIVQESVPNEGQRLTSSREARNHPLKEVVFKQAHRIQNLRFTLRQDRYNITPFLHRLSKELVVLNRLSFVIKFDHEILVEFQGIVDSGLSTGFKFGGTDTTEPEHIPRSLIWRQPLTRLRFPTSPNLAVLLLESLPSLEEAHFIFKKPGSSGSKSKSHISPQLRLLAFEFTSGFDDPYLEVISTLQDALTLPNLTELQYLSRHHPWMFPGEESDSSRKNFLESLPNLLVRSSARNIESGRDISELDRSVLLVQSTLRKFHVELVPLGGTDLISLLQDTPSVTELFIGEPWRPSRSKDHEWETSMTITRELFDGLVFSSVLPNLRYLGLSIGSEIKSAVRRFAWVLEERSGTLKEACLELRVRGRVETLPVRRLREIQNKVALRVVQLESQQYSRQQAMDTDERKLLLGYNRA</sequence>
<keyword evidence="3" id="KW-1185">Reference proteome</keyword>
<name>V2WX48_MONRO</name>
<dbReference type="KEGG" id="mrr:Moror_2672"/>
<evidence type="ECO:0000313" key="3">
    <source>
        <dbReference type="Proteomes" id="UP000017559"/>
    </source>
</evidence>
<evidence type="ECO:0000313" key="2">
    <source>
        <dbReference type="EMBL" id="ESK91448.1"/>
    </source>
</evidence>
<comment type="caution">
    <text evidence="2">The sequence shown here is derived from an EMBL/GenBank/DDBJ whole genome shotgun (WGS) entry which is preliminary data.</text>
</comment>
<accession>V2WX48</accession>
<dbReference type="OrthoDB" id="3365698at2759"/>
<gene>
    <name evidence="2" type="ORF">Moror_2672</name>
</gene>
<feature type="region of interest" description="Disordered" evidence="1">
    <location>
        <begin position="1"/>
        <end position="29"/>
    </location>
</feature>
<dbReference type="HOGENOM" id="CLU_018544_9_0_1"/>
<protein>
    <submittedName>
        <fullName evidence="2">Uncharacterized protein</fullName>
    </submittedName>
</protein>
<feature type="compositionally biased region" description="Basic residues" evidence="1">
    <location>
        <begin position="7"/>
        <end position="19"/>
    </location>
</feature>